<evidence type="ECO:0000313" key="2">
    <source>
        <dbReference type="EMBL" id="KAJ3661720.1"/>
    </source>
</evidence>
<reference evidence="2" key="1">
    <citation type="journal article" date="2023" name="G3 (Bethesda)">
        <title>Whole genome assemblies of Zophobas morio and Tenebrio molitor.</title>
        <authorList>
            <person name="Kaur S."/>
            <person name="Stinson S.A."/>
            <person name="diCenzo G.C."/>
        </authorList>
    </citation>
    <scope>NUCLEOTIDE SEQUENCE</scope>
    <source>
        <strain evidence="2">QUZm001</strain>
    </source>
</reference>
<feature type="compositionally biased region" description="Basic and acidic residues" evidence="1">
    <location>
        <begin position="109"/>
        <end position="126"/>
    </location>
</feature>
<gene>
    <name evidence="2" type="ORF">Zmor_006107</name>
</gene>
<evidence type="ECO:0000313" key="3">
    <source>
        <dbReference type="Proteomes" id="UP001168821"/>
    </source>
</evidence>
<protein>
    <recommendedName>
        <fullName evidence="4">MADF domain-containing protein</fullName>
    </recommendedName>
</protein>
<keyword evidence="3" id="KW-1185">Reference proteome</keyword>
<accession>A0AA38IT51</accession>
<feature type="region of interest" description="Disordered" evidence="1">
    <location>
        <begin position="109"/>
        <end position="128"/>
    </location>
</feature>
<proteinExistence type="predicted"/>
<dbReference type="AlphaFoldDB" id="A0AA38IT51"/>
<evidence type="ECO:0000256" key="1">
    <source>
        <dbReference type="SAM" id="MobiDB-lite"/>
    </source>
</evidence>
<feature type="compositionally biased region" description="Low complexity" evidence="1">
    <location>
        <begin position="63"/>
        <end position="76"/>
    </location>
</feature>
<evidence type="ECO:0008006" key="4">
    <source>
        <dbReference type="Google" id="ProtNLM"/>
    </source>
</evidence>
<organism evidence="2 3">
    <name type="scientific">Zophobas morio</name>
    <dbReference type="NCBI Taxonomy" id="2755281"/>
    <lineage>
        <taxon>Eukaryota</taxon>
        <taxon>Metazoa</taxon>
        <taxon>Ecdysozoa</taxon>
        <taxon>Arthropoda</taxon>
        <taxon>Hexapoda</taxon>
        <taxon>Insecta</taxon>
        <taxon>Pterygota</taxon>
        <taxon>Neoptera</taxon>
        <taxon>Endopterygota</taxon>
        <taxon>Coleoptera</taxon>
        <taxon>Polyphaga</taxon>
        <taxon>Cucujiformia</taxon>
        <taxon>Tenebrionidae</taxon>
        <taxon>Zophobas</taxon>
    </lineage>
</organism>
<comment type="caution">
    <text evidence="2">The sequence shown here is derived from an EMBL/GenBank/DDBJ whole genome shotgun (WGS) entry which is preliminary data.</text>
</comment>
<sequence length="148" mass="17078">MANLGYSYTKAQVENKFKYLKGRYIKRKDNMGSRGTGESPVSFEYFDEFDAIFGDKPNVRPIATASSSRASSSTSSEPPLLSDEEEKPVQKKKCTRIEREVATLATALQERDVKREEAQERRHQERQNMAQQALLMYQRMMDKLTEKL</sequence>
<dbReference type="EMBL" id="JALNTZ010000002">
    <property type="protein sequence ID" value="KAJ3661720.1"/>
    <property type="molecule type" value="Genomic_DNA"/>
</dbReference>
<name>A0AA38IT51_9CUCU</name>
<feature type="region of interest" description="Disordered" evidence="1">
    <location>
        <begin position="60"/>
        <end position="93"/>
    </location>
</feature>
<dbReference type="Proteomes" id="UP001168821">
    <property type="component" value="Unassembled WGS sequence"/>
</dbReference>